<sequence>MREAHAEDARSEAKRLILDLLGEERPTAGTLLKEAHSVLGRERTRRAAELARGAPLTRRSAELAAIAALFVGTGELGAGWWTVSRGGTLPPPEEVLVKAASLDPWTDLTVLEMLAAWISDDVADAIWGPPVGSADLNSWQAEDRVALPEGVRAGTRLVVAFDAGGRLDAVVVARKDDDALGSNLDFSSLRYSRPAEAQWSWGVAAGLGPHPLPDEPGDPYGDPVDPAAATLLRDWAIRHGATDTLAGPAWENRGDVIAAVERVDWMWRSAEWFAWWRAASALIDAETDQLARRIAYLMG</sequence>
<proteinExistence type="predicted"/>
<comment type="caution">
    <text evidence="1">The sequence shown here is derived from an EMBL/GenBank/DDBJ whole genome shotgun (WGS) entry which is preliminary data.</text>
</comment>
<dbReference type="AlphaFoldDB" id="A0A5M3VRU3"/>
<keyword evidence="2" id="KW-1185">Reference proteome</keyword>
<reference evidence="1 2" key="1">
    <citation type="submission" date="2019-10" db="EMBL/GenBank/DDBJ databases">
        <title>Whole genome shotgun sequence of Acrocarpospora corrugata NBRC 13972.</title>
        <authorList>
            <person name="Ichikawa N."/>
            <person name="Kimura A."/>
            <person name="Kitahashi Y."/>
            <person name="Komaki H."/>
            <person name="Oguchi A."/>
        </authorList>
    </citation>
    <scope>NUCLEOTIDE SEQUENCE [LARGE SCALE GENOMIC DNA]</scope>
    <source>
        <strain evidence="1 2">NBRC 13972</strain>
    </source>
</reference>
<gene>
    <name evidence="1" type="ORF">Acor_03830</name>
</gene>
<dbReference type="RefSeq" id="WP_155334775.1">
    <property type="nucleotide sequence ID" value="NZ_BAAABN010000078.1"/>
</dbReference>
<dbReference type="EMBL" id="BLAD01000036">
    <property type="protein sequence ID" value="GER98321.1"/>
    <property type="molecule type" value="Genomic_DNA"/>
</dbReference>
<name>A0A5M3VRU3_9ACTN</name>
<dbReference type="Proteomes" id="UP000334990">
    <property type="component" value="Unassembled WGS sequence"/>
</dbReference>
<evidence type="ECO:0000313" key="2">
    <source>
        <dbReference type="Proteomes" id="UP000334990"/>
    </source>
</evidence>
<accession>A0A5M3VRU3</accession>
<dbReference type="OrthoDB" id="3542637at2"/>
<protein>
    <submittedName>
        <fullName evidence="1">Uncharacterized protein</fullName>
    </submittedName>
</protein>
<organism evidence="1 2">
    <name type="scientific">Acrocarpospora corrugata</name>
    <dbReference type="NCBI Taxonomy" id="35763"/>
    <lineage>
        <taxon>Bacteria</taxon>
        <taxon>Bacillati</taxon>
        <taxon>Actinomycetota</taxon>
        <taxon>Actinomycetes</taxon>
        <taxon>Streptosporangiales</taxon>
        <taxon>Streptosporangiaceae</taxon>
        <taxon>Acrocarpospora</taxon>
    </lineage>
</organism>
<evidence type="ECO:0000313" key="1">
    <source>
        <dbReference type="EMBL" id="GER98321.1"/>
    </source>
</evidence>